<dbReference type="Proteomes" id="UP000215914">
    <property type="component" value="Chromosome 7"/>
</dbReference>
<evidence type="ECO:0000313" key="2">
    <source>
        <dbReference type="EMBL" id="OTG20916.1"/>
    </source>
</evidence>
<organism evidence="2 3">
    <name type="scientific">Helianthus annuus</name>
    <name type="common">Common sunflower</name>
    <dbReference type="NCBI Taxonomy" id="4232"/>
    <lineage>
        <taxon>Eukaryota</taxon>
        <taxon>Viridiplantae</taxon>
        <taxon>Streptophyta</taxon>
        <taxon>Embryophyta</taxon>
        <taxon>Tracheophyta</taxon>
        <taxon>Spermatophyta</taxon>
        <taxon>Magnoliopsida</taxon>
        <taxon>eudicotyledons</taxon>
        <taxon>Gunneridae</taxon>
        <taxon>Pentapetalae</taxon>
        <taxon>asterids</taxon>
        <taxon>campanulids</taxon>
        <taxon>Asterales</taxon>
        <taxon>Asteraceae</taxon>
        <taxon>Asteroideae</taxon>
        <taxon>Heliantheae alliance</taxon>
        <taxon>Heliantheae</taxon>
        <taxon>Helianthus</taxon>
    </lineage>
</organism>
<evidence type="ECO:0000313" key="1">
    <source>
        <dbReference type="EMBL" id="KAF5809577.1"/>
    </source>
</evidence>
<dbReference type="EMBL" id="CM007896">
    <property type="protein sequence ID" value="OTG20916.1"/>
    <property type="molecule type" value="Genomic_DNA"/>
</dbReference>
<evidence type="ECO:0000313" key="3">
    <source>
        <dbReference type="Proteomes" id="UP000215914"/>
    </source>
</evidence>
<dbReference type="Gramene" id="mRNA:HanXRQr2_Chr04g0158791">
    <property type="protein sequence ID" value="CDS:HanXRQr2_Chr04g0158791.1"/>
    <property type="gene ID" value="HanXRQr2_Chr04g0158791"/>
</dbReference>
<name>A0A251UDF8_HELAN</name>
<sequence length="63" mass="7143">MHDLIVNHSPAIITRLGNIGVHRKRPGGRCTTEGMHHQQILFEQMLSQFLIEDSSLHQIISSL</sequence>
<accession>A0A251UDF8</accession>
<proteinExistence type="predicted"/>
<dbReference type="AlphaFoldDB" id="A0A251UDF8"/>
<protein>
    <submittedName>
        <fullName evidence="2">Uncharacterized protein</fullName>
    </submittedName>
</protein>
<reference evidence="1" key="3">
    <citation type="submission" date="2020-06" db="EMBL/GenBank/DDBJ databases">
        <title>Helianthus annuus Genome sequencing and assembly Release 2.</title>
        <authorList>
            <person name="Gouzy J."/>
            <person name="Langlade N."/>
            <person name="Munos S."/>
        </authorList>
    </citation>
    <scope>NUCLEOTIDE SEQUENCE</scope>
    <source>
        <tissue evidence="1">Leaves</tissue>
    </source>
</reference>
<reference evidence="2" key="2">
    <citation type="submission" date="2017-02" db="EMBL/GenBank/DDBJ databases">
        <title>Sunflower complete genome.</title>
        <authorList>
            <person name="Langlade N."/>
            <person name="Munos S."/>
        </authorList>
    </citation>
    <scope>NUCLEOTIDE SEQUENCE [LARGE SCALE GENOMIC DNA]</scope>
    <source>
        <tissue evidence="2">Leaves</tissue>
    </source>
</reference>
<dbReference type="EMBL" id="MNCJ02000319">
    <property type="protein sequence ID" value="KAF5809577.1"/>
    <property type="molecule type" value="Genomic_DNA"/>
</dbReference>
<gene>
    <name evidence="2" type="ORF">HannXRQ_Chr07g0198401</name>
    <name evidence="1" type="ORF">HanXRQr2_Chr04g0158791</name>
</gene>
<reference evidence="1 3" key="1">
    <citation type="journal article" date="2017" name="Nature">
        <title>The sunflower genome provides insights into oil metabolism, flowering and Asterid evolution.</title>
        <authorList>
            <person name="Badouin H."/>
            <person name="Gouzy J."/>
            <person name="Grassa C.J."/>
            <person name="Murat F."/>
            <person name="Staton S.E."/>
            <person name="Cottret L."/>
            <person name="Lelandais-Briere C."/>
            <person name="Owens G.L."/>
            <person name="Carrere S."/>
            <person name="Mayjonade B."/>
            <person name="Legrand L."/>
            <person name="Gill N."/>
            <person name="Kane N.C."/>
            <person name="Bowers J.E."/>
            <person name="Hubner S."/>
            <person name="Bellec A."/>
            <person name="Berard A."/>
            <person name="Berges H."/>
            <person name="Blanchet N."/>
            <person name="Boniface M.C."/>
            <person name="Brunel D."/>
            <person name="Catrice O."/>
            <person name="Chaidir N."/>
            <person name="Claudel C."/>
            <person name="Donnadieu C."/>
            <person name="Faraut T."/>
            <person name="Fievet G."/>
            <person name="Helmstetter N."/>
            <person name="King M."/>
            <person name="Knapp S.J."/>
            <person name="Lai Z."/>
            <person name="Le Paslier M.C."/>
            <person name="Lippi Y."/>
            <person name="Lorenzon L."/>
            <person name="Mandel J.R."/>
            <person name="Marage G."/>
            <person name="Marchand G."/>
            <person name="Marquand E."/>
            <person name="Bret-Mestries E."/>
            <person name="Morien E."/>
            <person name="Nambeesan S."/>
            <person name="Nguyen T."/>
            <person name="Pegot-Espagnet P."/>
            <person name="Pouilly N."/>
            <person name="Raftis F."/>
            <person name="Sallet E."/>
            <person name="Schiex T."/>
            <person name="Thomas J."/>
            <person name="Vandecasteele C."/>
            <person name="Vares D."/>
            <person name="Vear F."/>
            <person name="Vautrin S."/>
            <person name="Crespi M."/>
            <person name="Mangin B."/>
            <person name="Burke J.M."/>
            <person name="Salse J."/>
            <person name="Munos S."/>
            <person name="Vincourt P."/>
            <person name="Rieseberg L.H."/>
            <person name="Langlade N.B."/>
        </authorList>
    </citation>
    <scope>NUCLEOTIDE SEQUENCE [LARGE SCALE GENOMIC DNA]</scope>
    <source>
        <strain evidence="3">cv. SF193</strain>
        <tissue evidence="1">Leaves</tissue>
    </source>
</reference>
<dbReference type="InParanoid" id="A0A251UDF8"/>
<keyword evidence="3" id="KW-1185">Reference proteome</keyword>